<organism evidence="1 2">
    <name type="scientific">Periplaneta americana</name>
    <name type="common">American cockroach</name>
    <name type="synonym">Blatta americana</name>
    <dbReference type="NCBI Taxonomy" id="6978"/>
    <lineage>
        <taxon>Eukaryota</taxon>
        <taxon>Metazoa</taxon>
        <taxon>Ecdysozoa</taxon>
        <taxon>Arthropoda</taxon>
        <taxon>Hexapoda</taxon>
        <taxon>Insecta</taxon>
        <taxon>Pterygota</taxon>
        <taxon>Neoptera</taxon>
        <taxon>Polyneoptera</taxon>
        <taxon>Dictyoptera</taxon>
        <taxon>Blattodea</taxon>
        <taxon>Blattoidea</taxon>
        <taxon>Blattidae</taxon>
        <taxon>Blattinae</taxon>
        <taxon>Periplaneta</taxon>
    </lineage>
</organism>
<reference evidence="1 2" key="1">
    <citation type="journal article" date="2022" name="Allergy">
        <title>Genome assembly and annotation of Periplaneta americana reveal a comprehensive cockroach allergen profile.</title>
        <authorList>
            <person name="Wang L."/>
            <person name="Xiong Q."/>
            <person name="Saelim N."/>
            <person name="Wang L."/>
            <person name="Nong W."/>
            <person name="Wan A.T."/>
            <person name="Shi M."/>
            <person name="Liu X."/>
            <person name="Cao Q."/>
            <person name="Hui J.H.L."/>
            <person name="Sookrung N."/>
            <person name="Leung T.F."/>
            <person name="Tungtrongchitr A."/>
            <person name="Tsui S.K.W."/>
        </authorList>
    </citation>
    <scope>NUCLEOTIDE SEQUENCE [LARGE SCALE GENOMIC DNA]</scope>
    <source>
        <strain evidence="1">PWHHKU_190912</strain>
    </source>
</reference>
<evidence type="ECO:0000313" key="2">
    <source>
        <dbReference type="Proteomes" id="UP001148838"/>
    </source>
</evidence>
<name>A0ABQ8SGR9_PERAM</name>
<dbReference type="Proteomes" id="UP001148838">
    <property type="component" value="Unassembled WGS sequence"/>
</dbReference>
<comment type="caution">
    <text evidence="1">The sequence shown here is derived from an EMBL/GenBank/DDBJ whole genome shotgun (WGS) entry which is preliminary data.</text>
</comment>
<proteinExistence type="predicted"/>
<protein>
    <submittedName>
        <fullName evidence="1">Uncharacterized protein</fullName>
    </submittedName>
</protein>
<accession>A0ABQ8SGR9</accession>
<evidence type="ECO:0000313" key="1">
    <source>
        <dbReference type="EMBL" id="KAJ4433331.1"/>
    </source>
</evidence>
<dbReference type="EMBL" id="JAJSOF020000027">
    <property type="protein sequence ID" value="KAJ4433331.1"/>
    <property type="molecule type" value="Genomic_DNA"/>
</dbReference>
<sequence>MDSNRCRHCFNEIETLAHVLGSCPYGETLRNARHHKIRSAISQALRDKEYTTYEKSMVYRKQEAFAYENMLQIIELFRITFQHKVRRTYKIVRFVTTILRDASSTEYITPCGRFPTLPFNCGYGDIEPPPLFSATYTEHRTHIHQRHLHQYRVGYNKFGITLSNEL</sequence>
<keyword evidence="2" id="KW-1185">Reference proteome</keyword>
<gene>
    <name evidence="1" type="ORF">ANN_15590</name>
</gene>